<dbReference type="OrthoDB" id="9988695at2759"/>
<proteinExistence type="predicted"/>
<dbReference type="AlphaFoldDB" id="A0A815G8Y4"/>
<dbReference type="Proteomes" id="UP000663852">
    <property type="component" value="Unassembled WGS sequence"/>
</dbReference>
<accession>A0A815G8Y4</accession>
<evidence type="ECO:0000313" key="2">
    <source>
        <dbReference type="Proteomes" id="UP000663852"/>
    </source>
</evidence>
<protein>
    <submittedName>
        <fullName evidence="1">Uncharacterized protein</fullName>
    </submittedName>
</protein>
<organism evidence="1 2">
    <name type="scientific">Adineta ricciae</name>
    <name type="common">Rotifer</name>
    <dbReference type="NCBI Taxonomy" id="249248"/>
    <lineage>
        <taxon>Eukaryota</taxon>
        <taxon>Metazoa</taxon>
        <taxon>Spiralia</taxon>
        <taxon>Gnathifera</taxon>
        <taxon>Rotifera</taxon>
        <taxon>Eurotatoria</taxon>
        <taxon>Bdelloidea</taxon>
        <taxon>Adinetida</taxon>
        <taxon>Adinetidae</taxon>
        <taxon>Adineta</taxon>
    </lineage>
</organism>
<comment type="caution">
    <text evidence="1">The sequence shown here is derived from an EMBL/GenBank/DDBJ whole genome shotgun (WGS) entry which is preliminary data.</text>
</comment>
<dbReference type="EMBL" id="CAJNOJ010000249">
    <property type="protein sequence ID" value="CAF1335518.1"/>
    <property type="molecule type" value="Genomic_DNA"/>
</dbReference>
<evidence type="ECO:0000313" key="1">
    <source>
        <dbReference type="EMBL" id="CAF1335518.1"/>
    </source>
</evidence>
<gene>
    <name evidence="1" type="ORF">EDS130_LOCUS32435</name>
</gene>
<reference evidence="1" key="1">
    <citation type="submission" date="2021-02" db="EMBL/GenBank/DDBJ databases">
        <authorList>
            <person name="Nowell W R."/>
        </authorList>
    </citation>
    <scope>NUCLEOTIDE SEQUENCE</scope>
</reference>
<sequence>MNNKKKFIVSCQVKNTCPINSLSNSISCIHSTFIFILLHSTTYQRKNMWGNSYNPYASLQRDLQSSSWLSPTLTTSISNPYGSSYLSGLTNPFAGQTYGSSYPTFGNYGFPFRRW</sequence>
<name>A0A815G8Y4_ADIRI</name>